<feature type="non-terminal residue" evidence="1">
    <location>
        <position position="1"/>
    </location>
</feature>
<dbReference type="PANTHER" id="PTHR33546">
    <property type="entry name" value="LARGE, MULTIFUNCTIONAL SECRETED PROTEIN-RELATED"/>
    <property type="match status" value="1"/>
</dbReference>
<name>A0A2S8EZM7_9BACT</name>
<accession>A0A2S8EZM7</accession>
<organism evidence="1 2">
    <name type="scientific">Blastopirellula marina</name>
    <dbReference type="NCBI Taxonomy" id="124"/>
    <lineage>
        <taxon>Bacteria</taxon>
        <taxon>Pseudomonadati</taxon>
        <taxon>Planctomycetota</taxon>
        <taxon>Planctomycetia</taxon>
        <taxon>Pirellulales</taxon>
        <taxon>Pirellulaceae</taxon>
        <taxon>Blastopirellula</taxon>
    </lineage>
</organism>
<comment type="caution">
    <text evidence="1">The sequence shown here is derived from an EMBL/GenBank/DDBJ whole genome shotgun (WGS) entry which is preliminary data.</text>
</comment>
<proteinExistence type="predicted"/>
<protein>
    <submittedName>
        <fullName evidence="1">Dehydrogenase</fullName>
    </submittedName>
</protein>
<reference evidence="1 2" key="1">
    <citation type="submission" date="2018-02" db="EMBL/GenBank/DDBJ databases">
        <title>Comparative genomes isolates from brazilian mangrove.</title>
        <authorList>
            <person name="Araujo J.E."/>
            <person name="Taketani R.G."/>
            <person name="Silva M.C.P."/>
            <person name="Loureco M.V."/>
            <person name="Andreote F.D."/>
        </authorList>
    </citation>
    <scope>NUCLEOTIDE SEQUENCE [LARGE SCALE GENOMIC DNA]</scope>
    <source>
        <strain evidence="1 2">HEX-2 MGV</strain>
    </source>
</reference>
<dbReference type="AlphaFoldDB" id="A0A2S8EZM7"/>
<dbReference type="PANTHER" id="PTHR33546:SF1">
    <property type="entry name" value="LARGE, MULTIFUNCTIONAL SECRETED PROTEIN"/>
    <property type="match status" value="1"/>
</dbReference>
<gene>
    <name evidence="1" type="ORF">C5Y96_24975</name>
</gene>
<sequence>FDPSLVIGPDYQGRLVLTADGRALTGLMVEDNEQRVVLKLQGGKLETIPRDDVEAIRVSQLSLMPEGLEKQLSEQELIDLFAYLSLTRPPGDPEAELIPGAQAIDVNRLHLPASLTNELATAQLSSNATQLGKGARGAAGDLVYLPNKQSFLQNSQWHEVGVGGGADLGIVAEANPV</sequence>
<evidence type="ECO:0000313" key="2">
    <source>
        <dbReference type="Proteomes" id="UP000240009"/>
    </source>
</evidence>
<dbReference type="Proteomes" id="UP000240009">
    <property type="component" value="Unassembled WGS sequence"/>
</dbReference>
<feature type="non-terminal residue" evidence="1">
    <location>
        <position position="177"/>
    </location>
</feature>
<evidence type="ECO:0000313" key="1">
    <source>
        <dbReference type="EMBL" id="PQO25358.1"/>
    </source>
</evidence>
<dbReference type="EMBL" id="PUIA01000084">
    <property type="protein sequence ID" value="PQO25358.1"/>
    <property type="molecule type" value="Genomic_DNA"/>
</dbReference>